<keyword evidence="2" id="KW-1185">Reference proteome</keyword>
<dbReference type="Proteomes" id="UP000053097">
    <property type="component" value="Unassembled WGS sequence"/>
</dbReference>
<protein>
    <submittedName>
        <fullName evidence="1">Uncharacterized protein</fullName>
    </submittedName>
</protein>
<sequence>MNKMGSFHIMYPAYYVSGLTYLSAQEQTGHHHYVAKNRNIMLYLSSTSCIVVICADTKEVQ</sequence>
<evidence type="ECO:0000313" key="2">
    <source>
        <dbReference type="Proteomes" id="UP000053097"/>
    </source>
</evidence>
<reference evidence="1 2" key="1">
    <citation type="journal article" date="2014" name="Curr. Biol.">
        <title>The genome of the clonal raider ant Cerapachys biroi.</title>
        <authorList>
            <person name="Oxley P.R."/>
            <person name="Ji L."/>
            <person name="Fetter-Pruneda I."/>
            <person name="McKenzie S.K."/>
            <person name="Li C."/>
            <person name="Hu H."/>
            <person name="Zhang G."/>
            <person name="Kronauer D.J."/>
        </authorList>
    </citation>
    <scope>NUCLEOTIDE SEQUENCE [LARGE SCALE GENOMIC DNA]</scope>
</reference>
<proteinExistence type="predicted"/>
<name>A0A026W7V9_OOCBI</name>
<organism evidence="1 2">
    <name type="scientific">Ooceraea biroi</name>
    <name type="common">Clonal raider ant</name>
    <name type="synonym">Cerapachys biroi</name>
    <dbReference type="NCBI Taxonomy" id="2015173"/>
    <lineage>
        <taxon>Eukaryota</taxon>
        <taxon>Metazoa</taxon>
        <taxon>Ecdysozoa</taxon>
        <taxon>Arthropoda</taxon>
        <taxon>Hexapoda</taxon>
        <taxon>Insecta</taxon>
        <taxon>Pterygota</taxon>
        <taxon>Neoptera</taxon>
        <taxon>Endopterygota</taxon>
        <taxon>Hymenoptera</taxon>
        <taxon>Apocrita</taxon>
        <taxon>Aculeata</taxon>
        <taxon>Formicoidea</taxon>
        <taxon>Formicidae</taxon>
        <taxon>Dorylinae</taxon>
        <taxon>Ooceraea</taxon>
    </lineage>
</organism>
<accession>A0A026W7V9</accession>
<dbReference type="EMBL" id="KK107348">
    <property type="protein sequence ID" value="EZA52182.1"/>
    <property type="molecule type" value="Genomic_DNA"/>
</dbReference>
<dbReference type="AlphaFoldDB" id="A0A026W7V9"/>
<evidence type="ECO:0000313" key="1">
    <source>
        <dbReference type="EMBL" id="EZA52182.1"/>
    </source>
</evidence>
<gene>
    <name evidence="1" type="ORF">X777_08695</name>
</gene>